<dbReference type="EMBL" id="RSCD01000004">
    <property type="protein sequence ID" value="RSH93223.1"/>
    <property type="molecule type" value="Genomic_DNA"/>
</dbReference>
<gene>
    <name evidence="1" type="ORF">EHS25_007577</name>
</gene>
<dbReference type="Proteomes" id="UP000279259">
    <property type="component" value="Unassembled WGS sequence"/>
</dbReference>
<accession>A0A427YQ51</accession>
<evidence type="ECO:0000313" key="1">
    <source>
        <dbReference type="EMBL" id="RSH93223.1"/>
    </source>
</evidence>
<reference evidence="1 2" key="1">
    <citation type="submission" date="2018-11" db="EMBL/GenBank/DDBJ databases">
        <title>Genome sequence of Saitozyma podzolica DSM 27192.</title>
        <authorList>
            <person name="Aliyu H."/>
            <person name="Gorte O."/>
            <person name="Ochsenreither K."/>
        </authorList>
    </citation>
    <scope>NUCLEOTIDE SEQUENCE [LARGE SCALE GENOMIC DNA]</scope>
    <source>
        <strain evidence="1 2">DSM 27192</strain>
    </source>
</reference>
<comment type="caution">
    <text evidence="1">The sequence shown here is derived from an EMBL/GenBank/DDBJ whole genome shotgun (WGS) entry which is preliminary data.</text>
</comment>
<dbReference type="OrthoDB" id="10480558at2759"/>
<sequence>MSTAAATDTALGKETLPQILRLKLADGDHCFDASSAATAETVIEDGTDVGAILNSTAEDNDGVMRVEDCQESSADISGLRLCGCATEEGEVSTGGSGCDNHSAPSSIQYYYEDAIRSIVMHEGQIVPKRFRDSTNGEVFTAVVIPRRIPSQGTGTLASSAGPSSIHHQPARDPFFPYGSVKLVLSHHQRRWESEPLPIGEREVVIRVKHASRKDDQGTLQVLHESWGIARIDRRVMVNCTAMTASTEDASNE</sequence>
<keyword evidence="2" id="KW-1185">Reference proteome</keyword>
<proteinExistence type="predicted"/>
<protein>
    <submittedName>
        <fullName evidence="1">Uncharacterized protein</fullName>
    </submittedName>
</protein>
<name>A0A427YQ51_9TREE</name>
<evidence type="ECO:0000313" key="2">
    <source>
        <dbReference type="Proteomes" id="UP000279259"/>
    </source>
</evidence>
<dbReference type="AlphaFoldDB" id="A0A427YQ51"/>
<organism evidence="1 2">
    <name type="scientific">Saitozyma podzolica</name>
    <dbReference type="NCBI Taxonomy" id="1890683"/>
    <lineage>
        <taxon>Eukaryota</taxon>
        <taxon>Fungi</taxon>
        <taxon>Dikarya</taxon>
        <taxon>Basidiomycota</taxon>
        <taxon>Agaricomycotina</taxon>
        <taxon>Tremellomycetes</taxon>
        <taxon>Tremellales</taxon>
        <taxon>Trimorphomycetaceae</taxon>
        <taxon>Saitozyma</taxon>
    </lineage>
</organism>